<dbReference type="SMART" id="SM00717">
    <property type="entry name" value="SANT"/>
    <property type="match status" value="1"/>
</dbReference>
<dbReference type="AlphaFoldDB" id="A0ABD3B9P0"/>
<accession>A0ABD3B9P0</accession>
<keyword evidence="4" id="KW-1185">Reference proteome</keyword>
<dbReference type="InterPro" id="IPR009057">
    <property type="entry name" value="Homeodomain-like_sf"/>
</dbReference>
<reference evidence="4" key="1">
    <citation type="journal article" date="2024" name="IScience">
        <title>Strigolactones Initiate the Formation of Haustorium-like Structures in Castilleja.</title>
        <authorList>
            <person name="Buerger M."/>
            <person name="Peterson D."/>
            <person name="Chory J."/>
        </authorList>
    </citation>
    <scope>NUCLEOTIDE SEQUENCE [LARGE SCALE GENOMIC DNA]</scope>
</reference>
<dbReference type="InterPro" id="IPR001005">
    <property type="entry name" value="SANT/Myb"/>
</dbReference>
<feature type="region of interest" description="Disordered" evidence="1">
    <location>
        <begin position="440"/>
        <end position="498"/>
    </location>
</feature>
<feature type="region of interest" description="Disordered" evidence="1">
    <location>
        <begin position="173"/>
        <end position="192"/>
    </location>
</feature>
<evidence type="ECO:0000313" key="4">
    <source>
        <dbReference type="Proteomes" id="UP001632038"/>
    </source>
</evidence>
<feature type="domain" description="Myb-like" evidence="2">
    <location>
        <begin position="193"/>
        <end position="246"/>
    </location>
</feature>
<sequence length="498" mass="53440">MVDKSKKRKKGSIGEDTISTVLRRYSVNTVLTLLQEMSQAAGEKMDWHEMVKNTATGISGAREYQMLWRHIAYGETLDQIDHDQNPMDDGSDLEYELEAFPAAGREASAEASACVKVLVSSGYANDSPIPSSSTIEAPLSISIPNSKALSVPSNSSLLANARQWTKITIPVSLPSGLPSEKRPANEASGVNVPSRRKRRCWSTAEDLKLTAAVNNNAEPNWVDIAKVNFNDDRNSTELHHRWSTLKKKQGNLKVGTISQQPERLAAAHRAMSIALDMPMSDNLKSASVGIKSQQQPRKPTALPDQLLGRGGPPKSQMPMKRPPTNPTPTPDSMVKAALAAGARIASSADASSLLEAARSPNAVHITTGGGSSLTSQLPSNVHFIRTGLAKAPIAKNSAAKPNISHPGEAQRAQQGHPVDKPSVVVCTSGSTVVKEVVKSNRVDDRGESQSEKVVNHVKPVFEAKDQVALPSSEAEDNSGKNNTDNEDSPSKNVDEVKK</sequence>
<feature type="region of interest" description="Disordered" evidence="1">
    <location>
        <begin position="398"/>
        <end position="421"/>
    </location>
</feature>
<dbReference type="EMBL" id="JAVIJP010000107">
    <property type="protein sequence ID" value="KAL3613849.1"/>
    <property type="molecule type" value="Genomic_DNA"/>
</dbReference>
<evidence type="ECO:0000256" key="1">
    <source>
        <dbReference type="SAM" id="MobiDB-lite"/>
    </source>
</evidence>
<name>A0ABD3B9P0_9LAMI</name>
<feature type="compositionally biased region" description="Basic and acidic residues" evidence="1">
    <location>
        <begin position="488"/>
        <end position="498"/>
    </location>
</feature>
<feature type="region of interest" description="Disordered" evidence="1">
    <location>
        <begin position="286"/>
        <end position="329"/>
    </location>
</feature>
<feature type="compositionally biased region" description="Polar residues" evidence="1">
    <location>
        <begin position="286"/>
        <end position="297"/>
    </location>
</feature>
<dbReference type="PANTHER" id="PTHR47206:SF1">
    <property type="entry name" value="HOMEODOMAIN-LIKE SUPERFAMILY PROTEIN"/>
    <property type="match status" value="1"/>
</dbReference>
<proteinExistence type="predicted"/>
<protein>
    <recommendedName>
        <fullName evidence="2">Myb-like domain-containing protein</fullName>
    </recommendedName>
</protein>
<dbReference type="SUPFAM" id="SSF46689">
    <property type="entry name" value="Homeodomain-like"/>
    <property type="match status" value="1"/>
</dbReference>
<gene>
    <name evidence="3" type="ORF">CASFOL_041923</name>
</gene>
<dbReference type="PROSITE" id="PS50090">
    <property type="entry name" value="MYB_LIKE"/>
    <property type="match status" value="1"/>
</dbReference>
<dbReference type="Proteomes" id="UP001632038">
    <property type="component" value="Unassembled WGS sequence"/>
</dbReference>
<evidence type="ECO:0000313" key="3">
    <source>
        <dbReference type="EMBL" id="KAL3613849.1"/>
    </source>
</evidence>
<feature type="compositionally biased region" description="Pro residues" evidence="1">
    <location>
        <begin position="320"/>
        <end position="329"/>
    </location>
</feature>
<dbReference type="CDD" id="cd00167">
    <property type="entry name" value="SANT"/>
    <property type="match status" value="1"/>
</dbReference>
<evidence type="ECO:0000259" key="2">
    <source>
        <dbReference type="PROSITE" id="PS50090"/>
    </source>
</evidence>
<organism evidence="3 4">
    <name type="scientific">Castilleja foliolosa</name>
    <dbReference type="NCBI Taxonomy" id="1961234"/>
    <lineage>
        <taxon>Eukaryota</taxon>
        <taxon>Viridiplantae</taxon>
        <taxon>Streptophyta</taxon>
        <taxon>Embryophyta</taxon>
        <taxon>Tracheophyta</taxon>
        <taxon>Spermatophyta</taxon>
        <taxon>Magnoliopsida</taxon>
        <taxon>eudicotyledons</taxon>
        <taxon>Gunneridae</taxon>
        <taxon>Pentapetalae</taxon>
        <taxon>asterids</taxon>
        <taxon>lamiids</taxon>
        <taxon>Lamiales</taxon>
        <taxon>Orobanchaceae</taxon>
        <taxon>Pedicularideae</taxon>
        <taxon>Castillejinae</taxon>
        <taxon>Castilleja</taxon>
    </lineage>
</organism>
<dbReference type="Gene3D" id="1.10.10.60">
    <property type="entry name" value="Homeodomain-like"/>
    <property type="match status" value="1"/>
</dbReference>
<comment type="caution">
    <text evidence="3">The sequence shown here is derived from an EMBL/GenBank/DDBJ whole genome shotgun (WGS) entry which is preliminary data.</text>
</comment>
<dbReference type="PANTHER" id="PTHR47206">
    <property type="entry name" value="HOMEODOMAIN-LIKE SUPERFAMILY PROTEIN"/>
    <property type="match status" value="1"/>
</dbReference>
<feature type="compositionally biased region" description="Basic and acidic residues" evidence="1">
    <location>
        <begin position="440"/>
        <end position="465"/>
    </location>
</feature>